<evidence type="ECO:0000259" key="11">
    <source>
        <dbReference type="Pfam" id="PF03813"/>
    </source>
</evidence>
<evidence type="ECO:0000256" key="3">
    <source>
        <dbReference type="ARBA" id="ARBA00006674"/>
    </source>
</evidence>
<dbReference type="Pfam" id="PF17406">
    <property type="entry name" value="Nrap_D5"/>
    <property type="match status" value="1"/>
</dbReference>
<dbReference type="CTD" id="41973"/>
<dbReference type="GO" id="GO:0032040">
    <property type="term" value="C:small-subunit processome"/>
    <property type="evidence" value="ECO:0007669"/>
    <property type="project" value="TreeGrafter"/>
</dbReference>
<dbReference type="RefSeq" id="XP_015594784.1">
    <property type="nucleotide sequence ID" value="XM_015739298.2"/>
</dbReference>
<dbReference type="Pfam" id="PF03813">
    <property type="entry name" value="Nrap"/>
    <property type="match status" value="1"/>
</dbReference>
<keyword evidence="17" id="KW-1185">Reference proteome</keyword>
<keyword evidence="6 10" id="KW-0694">RNA-binding</keyword>
<dbReference type="Pfam" id="PF17405">
    <property type="entry name" value="Nrap_D4"/>
    <property type="match status" value="1"/>
</dbReference>
<feature type="domain" description="Nrap protein" evidence="15">
    <location>
        <begin position="846"/>
        <end position="1000"/>
    </location>
</feature>
<organism evidence="17 18">
    <name type="scientific">Cephus cinctus</name>
    <name type="common">Wheat stem sawfly</name>
    <dbReference type="NCBI Taxonomy" id="211228"/>
    <lineage>
        <taxon>Eukaryota</taxon>
        <taxon>Metazoa</taxon>
        <taxon>Ecdysozoa</taxon>
        <taxon>Arthropoda</taxon>
        <taxon>Hexapoda</taxon>
        <taxon>Insecta</taxon>
        <taxon>Pterygota</taxon>
        <taxon>Neoptera</taxon>
        <taxon>Endopterygota</taxon>
        <taxon>Hymenoptera</taxon>
        <taxon>Cephoidea</taxon>
        <taxon>Cephidae</taxon>
        <taxon>Cephus</taxon>
    </lineage>
</organism>
<evidence type="ECO:0000259" key="15">
    <source>
        <dbReference type="Pfam" id="PF17406"/>
    </source>
</evidence>
<dbReference type="Pfam" id="PF17407">
    <property type="entry name" value="Nrap_D6"/>
    <property type="match status" value="1"/>
</dbReference>
<gene>
    <name evidence="18" type="primary">LOC107267490</name>
</gene>
<dbReference type="InterPro" id="IPR035082">
    <property type="entry name" value="Nrap_D1"/>
</dbReference>
<feature type="domain" description="Nrap protein" evidence="14">
    <location>
        <begin position="644"/>
        <end position="842"/>
    </location>
</feature>
<dbReference type="InterPro" id="IPR035367">
    <property type="entry name" value="Nrap_D2"/>
</dbReference>
<dbReference type="PANTHER" id="PTHR17972">
    <property type="entry name" value="NUCLEOLAR RNA-ASSOCIATED PROTEIN"/>
    <property type="match status" value="1"/>
</dbReference>
<feature type="domain" description="Nrap protein" evidence="16">
    <location>
        <begin position="1002"/>
        <end position="1132"/>
    </location>
</feature>
<feature type="domain" description="Nrap protein" evidence="11">
    <location>
        <begin position="175"/>
        <end position="302"/>
    </location>
</feature>
<evidence type="ECO:0000256" key="1">
    <source>
        <dbReference type="ARBA" id="ARBA00004286"/>
    </source>
</evidence>
<dbReference type="GO" id="GO:0006364">
    <property type="term" value="P:rRNA processing"/>
    <property type="evidence" value="ECO:0007669"/>
    <property type="project" value="TreeGrafter"/>
</dbReference>
<evidence type="ECO:0000259" key="16">
    <source>
        <dbReference type="Pfam" id="PF17407"/>
    </source>
</evidence>
<dbReference type="GO" id="GO:0006409">
    <property type="term" value="P:tRNA export from nucleus"/>
    <property type="evidence" value="ECO:0007669"/>
    <property type="project" value="TreeGrafter"/>
</dbReference>
<name>A0AAJ7BVS4_CEPCN</name>
<evidence type="ECO:0000256" key="7">
    <source>
        <dbReference type="ARBA" id="ARBA00023242"/>
    </source>
</evidence>
<dbReference type="AlphaFoldDB" id="A0AAJ7BVS4"/>
<evidence type="ECO:0000256" key="5">
    <source>
        <dbReference type="ARBA" id="ARBA00022454"/>
    </source>
</evidence>
<dbReference type="PANTHER" id="PTHR17972:SF0">
    <property type="entry name" value="NUCLEOLAR PROTEIN 6"/>
    <property type="match status" value="1"/>
</dbReference>
<evidence type="ECO:0000259" key="12">
    <source>
        <dbReference type="Pfam" id="PF17403"/>
    </source>
</evidence>
<dbReference type="InterPro" id="IPR035368">
    <property type="entry name" value="Nrap_D3"/>
</dbReference>
<dbReference type="Pfam" id="PF17404">
    <property type="entry name" value="Nrap_D3"/>
    <property type="match status" value="1"/>
</dbReference>
<dbReference type="KEGG" id="ccin:107267490"/>
<sequence>MKVKRHTKLDDKNDATLNTEEIDHCENVNERAIAGKRKANNDEVIPKKKEKFNKDLYAAPTVEELNQLRETENLFHSNLFRLQIEEVLSQVKVKDKYKKLFDAWFVKFKEYIESIEETEECPLTEEESLHKLEAVVPITNIPEQRKGTYCFKKPSSVSVVGSYALGTVIGPQVSVDVSVEMPSSLFQKLDYQNYRYIRKRAIYLTFIASKIREDLAKSVKFVHDGENRRPYLKLIPAGSLGKKYTIFVKITAHENSFKLGRFHPMKNGVRPSWIFNEGTQDESLIPTPKYNTLILYDLVASETNYRNSKLLREYPSIRDGIILLKIWLTQRCMTDGYDGFNGHVLTMYVLYLLHTRKLSTFMSSYQIIRNVFNSLANSDWCHDGITMCQDDGITTRILEYHKYFDCVFLDATGYHNIAANISTETFNWVKNQADIAIKCLDNAHTDSFQILFMRKIPFHQAFDNIIRFHDTVALESIVDEKSPYMDKVDFGTNKRSQAVKLLVLVLKKGLGKRVSLITVLPSNRTEWEVTEEPPKTMGFIFIGLQLNPEFCFNIVEKGPPANLPEALEFRKFWGEKSELRRFHDGSICEAIVWGQGKTLTEKREMCKRIVMFLMKTKFNISETQYIYMAHELECFLRLPKIKITKFQYGTGEEATIRLIHVFNSLEKELTSLTDLPLTISGIQGSSAVLRYTDVFPPLATVHLPEKNLEARENCYIFRDATLNRLPKLVPCIEASIQLSSSGKWPDEIEAVRKVKTAFHIQIAECLRKNNQLKTQAGPHYVDVLKEGYVFRLTVAHQKEINLLKQQIDEDGVIKYRDNKQSIELEKKLFHLPKITGALHGLHSQEPSFGPTCCLAKRWLSSQLLDNSHIPDIVVELLVASMYLIPEPYRPAQHPQVAFLRLLETFARNNWSTDPVIVNFNNEMTRDEIVTVENIFRTSRESLPALFISTPYDHQNSIWTSKGPNQLILNRMASLARESLKIIDTQIESYTGLKWKPMFQPPLSEYDCLIHLKPSMCPRRFQAIELESDHPVIDWHTYKYHHQQKIPIVNFDPVQYFLTDLRIGYDKYALFFHDTYGGTTIGVLLRPDSLDRKDFKVSNVDCRILDDSGKLLLNVSTMIEDFYILGRGLVDSIDVQSKKVSMN</sequence>
<evidence type="ECO:0000256" key="2">
    <source>
        <dbReference type="ARBA" id="ARBA00004604"/>
    </source>
</evidence>
<dbReference type="Gene3D" id="3.30.70.3030">
    <property type="match status" value="1"/>
</dbReference>
<dbReference type="InterPro" id="IPR035371">
    <property type="entry name" value="Nrap_D6"/>
</dbReference>
<comment type="subcellular location">
    <subcellularLocation>
        <location evidence="1">Chromosome</location>
    </subcellularLocation>
    <subcellularLocation>
        <location evidence="2 10">Nucleus</location>
        <location evidence="2 10">Nucleolus</location>
    </subcellularLocation>
</comment>
<dbReference type="InterPro" id="IPR035370">
    <property type="entry name" value="Nrap_D5"/>
</dbReference>
<reference evidence="18" key="1">
    <citation type="submission" date="2025-08" db="UniProtKB">
        <authorList>
            <consortium name="RefSeq"/>
        </authorList>
    </citation>
    <scope>IDENTIFICATION</scope>
</reference>
<dbReference type="FunFam" id="1.10.1410.10:FF:000006">
    <property type="entry name" value="Nucleolar protein 6"/>
    <property type="match status" value="1"/>
</dbReference>
<dbReference type="GO" id="GO:0005694">
    <property type="term" value="C:chromosome"/>
    <property type="evidence" value="ECO:0007669"/>
    <property type="project" value="UniProtKB-SubCell"/>
</dbReference>
<protein>
    <recommendedName>
        <fullName evidence="4 10">Nucleolar protein 6</fullName>
    </recommendedName>
</protein>
<feature type="domain" description="Nrap protein" evidence="13">
    <location>
        <begin position="459"/>
        <end position="618"/>
    </location>
</feature>
<evidence type="ECO:0000313" key="18">
    <source>
        <dbReference type="RefSeq" id="XP_015594784.1"/>
    </source>
</evidence>
<proteinExistence type="inferred from homology"/>
<dbReference type="GO" id="GO:0003723">
    <property type="term" value="F:RNA binding"/>
    <property type="evidence" value="ECO:0007669"/>
    <property type="project" value="UniProtKB-KW"/>
</dbReference>
<dbReference type="Proteomes" id="UP000694920">
    <property type="component" value="Unplaced"/>
</dbReference>
<accession>A0AAJ7BVS4</accession>
<evidence type="ECO:0000256" key="9">
    <source>
        <dbReference type="ARBA" id="ARBA00035020"/>
    </source>
</evidence>
<evidence type="ECO:0000259" key="14">
    <source>
        <dbReference type="Pfam" id="PF17405"/>
    </source>
</evidence>
<dbReference type="Gene3D" id="1.10.1410.10">
    <property type="match status" value="2"/>
</dbReference>
<dbReference type="SUPFAM" id="SSF81631">
    <property type="entry name" value="PAP/OAS1 substrate-binding domain"/>
    <property type="match status" value="1"/>
</dbReference>
<dbReference type="GO" id="GO:0034456">
    <property type="term" value="C:UTP-C complex"/>
    <property type="evidence" value="ECO:0007669"/>
    <property type="project" value="TreeGrafter"/>
</dbReference>
<dbReference type="InterPro" id="IPR035369">
    <property type="entry name" value="Nrap_D4"/>
</dbReference>
<evidence type="ECO:0000256" key="4">
    <source>
        <dbReference type="ARBA" id="ARBA00016437"/>
    </source>
</evidence>
<keyword evidence="5" id="KW-0158">Chromosome</keyword>
<evidence type="ECO:0000313" key="17">
    <source>
        <dbReference type="Proteomes" id="UP000694920"/>
    </source>
</evidence>
<evidence type="ECO:0000256" key="6">
    <source>
        <dbReference type="ARBA" id="ARBA00022884"/>
    </source>
</evidence>
<comment type="similarity">
    <text evidence="3 10">Belongs to the NRAP family.</text>
</comment>
<feature type="domain" description="Nrap protein" evidence="12">
    <location>
        <begin position="317"/>
        <end position="455"/>
    </location>
</feature>
<evidence type="ECO:0000259" key="13">
    <source>
        <dbReference type="Pfam" id="PF17404"/>
    </source>
</evidence>
<dbReference type="InterPro" id="IPR005554">
    <property type="entry name" value="NOL6/Upt22"/>
</dbReference>
<evidence type="ECO:0000256" key="8">
    <source>
        <dbReference type="ARBA" id="ARBA00035000"/>
    </source>
</evidence>
<keyword evidence="7 10" id="KW-0539">Nucleus</keyword>
<dbReference type="Pfam" id="PF17403">
    <property type="entry name" value="Nrap_D2"/>
    <property type="match status" value="1"/>
</dbReference>
<dbReference type="GeneID" id="107267490"/>
<dbReference type="FunFam" id="1.10.1410.10:FF:000005">
    <property type="entry name" value="Nucleolar protein 6"/>
    <property type="match status" value="1"/>
</dbReference>
<dbReference type="GO" id="GO:0032545">
    <property type="term" value="C:CURI complex"/>
    <property type="evidence" value="ECO:0007669"/>
    <property type="project" value="TreeGrafter"/>
</dbReference>
<comment type="function">
    <text evidence="8">Part of the small subunit (SSU) processome, first precursor of the small eukaryotic ribosomal subunit. During the assembly of the SSU processome in the nucleolus, many ribosome biogenesis factors, an RNA chaperone and ribosomal proteins associate with the nascent pre-rRNA and work in concert to generate RNA folding, modifications, rearrangements and cleavage as well as targeted degradation of pre-ribosomal RNA by the RNA exosome.</text>
</comment>
<evidence type="ECO:0000256" key="10">
    <source>
        <dbReference type="RuleBase" id="RU364032"/>
    </source>
</evidence>
<comment type="subunit">
    <text evidence="9">Part of the small subunit (SSU) processome, composed of more than 70 proteins and the RNA chaperone small nucleolar RNA (snoRNA) U3.</text>
</comment>